<name>A0A478FTD7_9MOLU</name>
<accession>A0A478FTD7</accession>
<dbReference type="PANTHER" id="PTHR42765">
    <property type="entry name" value="SOLEUCYL-TRNA SYNTHETASE"/>
    <property type="match status" value="1"/>
</dbReference>
<organism evidence="16 17">
    <name type="scientific">Candidatus Mycoplasma haematohominis</name>
    <dbReference type="NCBI Taxonomy" id="1494318"/>
    <lineage>
        <taxon>Bacteria</taxon>
        <taxon>Bacillati</taxon>
        <taxon>Mycoplasmatota</taxon>
        <taxon>Mollicutes</taxon>
        <taxon>Mycoplasmataceae</taxon>
        <taxon>Mycoplasma</taxon>
    </lineage>
</organism>
<dbReference type="Proteomes" id="UP000324831">
    <property type="component" value="Unassembled WGS sequence"/>
</dbReference>
<dbReference type="SUPFAM" id="SSF47323">
    <property type="entry name" value="Anticodon-binding domain of a subclass of class I aminoacyl-tRNA synthetases"/>
    <property type="match status" value="1"/>
</dbReference>
<feature type="domain" description="Aminoacyl-tRNA synthetase class Ia" evidence="14">
    <location>
        <begin position="14"/>
        <end position="611"/>
    </location>
</feature>
<comment type="catalytic activity">
    <reaction evidence="11">
        <text>tRNA(Ile) + L-isoleucine + ATP = L-isoleucyl-tRNA(Ile) + AMP + diphosphate</text>
        <dbReference type="Rhea" id="RHEA:11060"/>
        <dbReference type="Rhea" id="RHEA-COMP:9666"/>
        <dbReference type="Rhea" id="RHEA-COMP:9695"/>
        <dbReference type="ChEBI" id="CHEBI:30616"/>
        <dbReference type="ChEBI" id="CHEBI:33019"/>
        <dbReference type="ChEBI" id="CHEBI:58045"/>
        <dbReference type="ChEBI" id="CHEBI:78442"/>
        <dbReference type="ChEBI" id="CHEBI:78528"/>
        <dbReference type="ChEBI" id="CHEBI:456215"/>
        <dbReference type="EC" id="6.1.1.5"/>
    </reaction>
</comment>
<dbReference type="InterPro" id="IPR002301">
    <property type="entry name" value="Ile-tRNA-ligase"/>
</dbReference>
<dbReference type="Pfam" id="PF08264">
    <property type="entry name" value="Anticodon_1"/>
    <property type="match status" value="1"/>
</dbReference>
<evidence type="ECO:0000256" key="3">
    <source>
        <dbReference type="ARBA" id="ARBA00022009"/>
    </source>
</evidence>
<keyword evidence="7 13" id="KW-0067">ATP-binding</keyword>
<dbReference type="AlphaFoldDB" id="A0A478FTD7"/>
<keyword evidence="5 13" id="KW-0436">Ligase</keyword>
<dbReference type="InterPro" id="IPR001412">
    <property type="entry name" value="aa-tRNA-synth_I_CS"/>
</dbReference>
<dbReference type="SUPFAM" id="SSF52374">
    <property type="entry name" value="Nucleotidylyl transferase"/>
    <property type="match status" value="1"/>
</dbReference>
<dbReference type="Gene3D" id="1.10.10.830">
    <property type="entry name" value="Ile-tRNA synthetase CP2 domain-like"/>
    <property type="match status" value="1"/>
</dbReference>
<evidence type="ECO:0000256" key="10">
    <source>
        <dbReference type="ARBA" id="ARBA00025217"/>
    </source>
</evidence>
<dbReference type="InterPro" id="IPR009080">
    <property type="entry name" value="tRNAsynth_Ia_anticodon-bd"/>
</dbReference>
<comment type="similarity">
    <text evidence="1">Belongs to the class-I aminoacyl-tRNA synthetase family. IleS type 1 subfamily.</text>
</comment>
<evidence type="ECO:0000313" key="16">
    <source>
        <dbReference type="EMBL" id="GCE63355.1"/>
    </source>
</evidence>
<evidence type="ECO:0000256" key="6">
    <source>
        <dbReference type="ARBA" id="ARBA00022741"/>
    </source>
</evidence>
<evidence type="ECO:0000256" key="8">
    <source>
        <dbReference type="ARBA" id="ARBA00022917"/>
    </source>
</evidence>
<dbReference type="InterPro" id="IPR050081">
    <property type="entry name" value="Ile-tRNA_ligase"/>
</dbReference>
<feature type="domain" description="Methionyl/Valyl/Leucyl/Isoleucyl-tRNA synthetase anticodon-binding" evidence="15">
    <location>
        <begin position="668"/>
        <end position="808"/>
    </location>
</feature>
<evidence type="ECO:0000256" key="4">
    <source>
        <dbReference type="ARBA" id="ARBA00022490"/>
    </source>
</evidence>
<evidence type="ECO:0000256" key="7">
    <source>
        <dbReference type="ARBA" id="ARBA00022840"/>
    </source>
</evidence>
<gene>
    <name evidence="16" type="primary">ileS</name>
    <name evidence="16" type="ORF">MHSWG343_03440</name>
</gene>
<dbReference type="Gene3D" id="3.90.740.10">
    <property type="entry name" value="Valyl/Leucyl/Isoleucyl-tRNA synthetase, editing domain"/>
    <property type="match status" value="1"/>
</dbReference>
<evidence type="ECO:0000259" key="15">
    <source>
        <dbReference type="Pfam" id="PF08264"/>
    </source>
</evidence>
<dbReference type="NCBIfam" id="TIGR00392">
    <property type="entry name" value="ileS"/>
    <property type="match status" value="1"/>
</dbReference>
<dbReference type="PRINTS" id="PR00984">
    <property type="entry name" value="TRNASYNTHILE"/>
</dbReference>
<dbReference type="InterPro" id="IPR014729">
    <property type="entry name" value="Rossmann-like_a/b/a_fold"/>
</dbReference>
<keyword evidence="8 13" id="KW-0648">Protein biosynthesis</keyword>
<comment type="function">
    <text evidence="10">Catalyzes the attachment of isoleucine to tRNA(Ile). As IleRS can inadvertently accommodate and process structurally similar amino acids such as valine, to avoid such errors it has two additional distinct tRNA(Ile)-dependent editing activities. One activity is designated as 'pretransfer' editing and involves the hydrolysis of activated Val-AMP. The other activity is designated 'posttransfer' editing and involves deacylation of mischarged Val-tRNA(Ile).</text>
</comment>
<dbReference type="CDD" id="cd00818">
    <property type="entry name" value="IleRS_core"/>
    <property type="match status" value="1"/>
</dbReference>
<dbReference type="Pfam" id="PF00133">
    <property type="entry name" value="tRNA-synt_1"/>
    <property type="match status" value="1"/>
</dbReference>
<evidence type="ECO:0000256" key="13">
    <source>
        <dbReference type="RuleBase" id="RU363035"/>
    </source>
</evidence>
<sequence>MRASLLSNEKKFKSFWYSQNLYDQLSTRNNAPSFILHDGPPYANGNIHLGHALNKVLKDFVLRFKAINGFCIDYLPGWDTHGLPIENKVEKKFNYGKQSAVEKRKLCKEYALEQISKQKEQFQRLHLLADFKRFYRTLDNSFIENELDCFYQFLERDLIYWDLKPVAWSWSSRTALAESEIIYKEVETKSIYFWFPVVSDCQLENISIKKDVRLLVWTTTPYTLEANLAICVNPEFEYELIEDIETNHQYILLSGAADTLGFKFKKIFSLKGRELRDICYQNPITKEIGKVITADFVVKGTGTGLVHTAPGFGLEDYYACLKEGIRIYSAVKSDGHFELNTKFEPINGLFYLKASDVIIEWLKSNGYLFKEEVIKHNVGHDWRTEKPLLYMASPQWFINISKLKNDIKGKIKGQVNSFPGWLSGKLEDLILSREEWCLSRQRVWGTPIPILFDEEGNPILDLRQIRHIIEIFKREGVDIWFEKPANYFLHPDLVEQYGSNQLSKSTDILDVWFDSGCSWRVLQERADLYLEGFDQLRGWFNSSATISIILNNHTPFKTLLSHGFVLDKEGNKMSKSKGNVVDPIELIDKYGTDVVRLWIGLNNFLEDIKISQESIENSVSLYRKIRNTVFRYSLSLLGTNFSLDEQVLQNLTRPENIYIYKLFRDSWIQIEKYLSDFLFFKAIKTSLNFLNTYSSWYLEICKDVLYCGDVNSVEYKEIINIVGEVFEKYLFFYSIFIPQTAEEAWSYYSTKQTSIFLEKIKPLTKLDREYELNEQEWNKFWDLKNEVYMKIEALKNEGRISGSVEAKLILGKDNLVSDLDLLKLLNIGELDVIDGSEIQISKCELDVCERCKRHKSCLDGNKLCSRCSQVVYSQQHR</sequence>
<evidence type="ECO:0000259" key="14">
    <source>
        <dbReference type="Pfam" id="PF00133"/>
    </source>
</evidence>
<dbReference type="GO" id="GO:0006428">
    <property type="term" value="P:isoleucyl-tRNA aminoacylation"/>
    <property type="evidence" value="ECO:0007669"/>
    <property type="project" value="UniProtKB-UniRule"/>
</dbReference>
<dbReference type="InterPro" id="IPR013155">
    <property type="entry name" value="M/V/L/I-tRNA-synth_anticd-bd"/>
</dbReference>
<evidence type="ECO:0000256" key="12">
    <source>
        <dbReference type="NCBIfam" id="TIGR00392"/>
    </source>
</evidence>
<dbReference type="PROSITE" id="PS00178">
    <property type="entry name" value="AA_TRNA_LIGASE_I"/>
    <property type="match status" value="1"/>
</dbReference>
<protein>
    <recommendedName>
        <fullName evidence="3 12">Isoleucine--tRNA ligase</fullName>
        <ecNumber evidence="2 12">6.1.1.5</ecNumber>
    </recommendedName>
</protein>
<dbReference type="Gene3D" id="3.40.50.620">
    <property type="entry name" value="HUPs"/>
    <property type="match status" value="2"/>
</dbReference>
<keyword evidence="4" id="KW-0963">Cytoplasm</keyword>
<dbReference type="EC" id="6.1.1.5" evidence="2 12"/>
<proteinExistence type="inferred from homology"/>
<dbReference type="GO" id="GO:0004822">
    <property type="term" value="F:isoleucine-tRNA ligase activity"/>
    <property type="evidence" value="ECO:0007669"/>
    <property type="project" value="UniProtKB-UniRule"/>
</dbReference>
<evidence type="ECO:0000256" key="1">
    <source>
        <dbReference type="ARBA" id="ARBA00006887"/>
    </source>
</evidence>
<dbReference type="SUPFAM" id="SSF50677">
    <property type="entry name" value="ValRS/IleRS/LeuRS editing domain"/>
    <property type="match status" value="1"/>
</dbReference>
<evidence type="ECO:0000313" key="17">
    <source>
        <dbReference type="Proteomes" id="UP000324831"/>
    </source>
</evidence>
<dbReference type="InterPro" id="IPR009008">
    <property type="entry name" value="Val/Leu/Ile-tRNA-synth_edit"/>
</dbReference>
<dbReference type="GO" id="GO:0002161">
    <property type="term" value="F:aminoacyl-tRNA deacylase activity"/>
    <property type="evidence" value="ECO:0007669"/>
    <property type="project" value="InterPro"/>
</dbReference>
<dbReference type="Gene3D" id="1.10.730.20">
    <property type="match status" value="1"/>
</dbReference>
<evidence type="ECO:0000256" key="11">
    <source>
        <dbReference type="ARBA" id="ARBA00048359"/>
    </source>
</evidence>
<reference evidence="16 17" key="1">
    <citation type="submission" date="2019-01" db="EMBL/GenBank/DDBJ databases">
        <title>Draft genome sequences of Candidatus Mycoplasma haemohominis SWG34-3 identified from a patient with pyrexia, anemia and liver dysfunction.</title>
        <authorList>
            <person name="Sekizuka T."/>
            <person name="Hattori N."/>
            <person name="Katano H."/>
            <person name="Takuma T."/>
            <person name="Ito T."/>
            <person name="Arai N."/>
            <person name="Yanai R."/>
            <person name="Ishii S."/>
            <person name="Miura Y."/>
            <person name="Tokunaga T."/>
            <person name="Watanabe H."/>
            <person name="Nomura N."/>
            <person name="Eguchi J."/>
            <person name="Arai T."/>
            <person name="Hasegawa H."/>
            <person name="Nakamaki T."/>
            <person name="Wakita T."/>
            <person name="Niki Y."/>
            <person name="Kuroda M."/>
        </authorList>
    </citation>
    <scope>NUCLEOTIDE SEQUENCE [LARGE SCALE GENOMIC DNA]</scope>
    <source>
        <strain evidence="16">SWG34-3</strain>
    </source>
</reference>
<dbReference type="PANTHER" id="PTHR42765:SF1">
    <property type="entry name" value="ISOLEUCINE--TRNA LIGASE, MITOCHONDRIAL"/>
    <property type="match status" value="1"/>
</dbReference>
<dbReference type="EMBL" id="BIMN01000001">
    <property type="protein sequence ID" value="GCE63355.1"/>
    <property type="molecule type" value="Genomic_DNA"/>
</dbReference>
<evidence type="ECO:0000256" key="5">
    <source>
        <dbReference type="ARBA" id="ARBA00022598"/>
    </source>
</evidence>
<dbReference type="GO" id="GO:0005829">
    <property type="term" value="C:cytosol"/>
    <property type="evidence" value="ECO:0007669"/>
    <property type="project" value="TreeGrafter"/>
</dbReference>
<keyword evidence="6 13" id="KW-0547">Nucleotide-binding</keyword>
<keyword evidence="9 13" id="KW-0030">Aminoacyl-tRNA synthetase</keyword>
<comment type="caution">
    <text evidence="16">The sequence shown here is derived from an EMBL/GenBank/DDBJ whole genome shotgun (WGS) entry which is preliminary data.</text>
</comment>
<dbReference type="InterPro" id="IPR002300">
    <property type="entry name" value="aa-tRNA-synth_Ia"/>
</dbReference>
<evidence type="ECO:0000256" key="2">
    <source>
        <dbReference type="ARBA" id="ARBA00013165"/>
    </source>
</evidence>
<dbReference type="GO" id="GO:0005524">
    <property type="term" value="F:ATP binding"/>
    <property type="evidence" value="ECO:0007669"/>
    <property type="project" value="UniProtKB-KW"/>
</dbReference>
<evidence type="ECO:0000256" key="9">
    <source>
        <dbReference type="ARBA" id="ARBA00023146"/>
    </source>
</evidence>